<proteinExistence type="predicted"/>
<comment type="caution">
    <text evidence="1">The sequence shown here is derived from an EMBL/GenBank/DDBJ whole genome shotgun (WGS) entry which is preliminary data.</text>
</comment>
<organism evidence="1 2">
    <name type="scientific">Mucuna pruriens</name>
    <name type="common">Velvet bean</name>
    <name type="synonym">Dolichos pruriens</name>
    <dbReference type="NCBI Taxonomy" id="157652"/>
    <lineage>
        <taxon>Eukaryota</taxon>
        <taxon>Viridiplantae</taxon>
        <taxon>Streptophyta</taxon>
        <taxon>Embryophyta</taxon>
        <taxon>Tracheophyta</taxon>
        <taxon>Spermatophyta</taxon>
        <taxon>Magnoliopsida</taxon>
        <taxon>eudicotyledons</taxon>
        <taxon>Gunneridae</taxon>
        <taxon>Pentapetalae</taxon>
        <taxon>rosids</taxon>
        <taxon>fabids</taxon>
        <taxon>Fabales</taxon>
        <taxon>Fabaceae</taxon>
        <taxon>Papilionoideae</taxon>
        <taxon>50 kb inversion clade</taxon>
        <taxon>NPAAA clade</taxon>
        <taxon>indigoferoid/millettioid clade</taxon>
        <taxon>Phaseoleae</taxon>
        <taxon>Mucuna</taxon>
    </lineage>
</organism>
<dbReference type="OrthoDB" id="1689420at2759"/>
<evidence type="ECO:0000313" key="2">
    <source>
        <dbReference type="Proteomes" id="UP000257109"/>
    </source>
</evidence>
<protein>
    <submittedName>
        <fullName evidence="1">Uncharacterized protein</fullName>
    </submittedName>
</protein>
<sequence>MVNEVSAIDNLRLDNQLTELTSLVRQHQPSQATRVCGICTSMEHPTDMCPTLQETKSDHPEIFGSIGGYQYGKQPYQSHTYDSQQFGRQQYRPNLIQGQYTTPKFKSAQGASQGQNSYQLNMRYLAPPFQ</sequence>
<name>A0A371I3Q5_MUCPR</name>
<accession>A0A371I3Q5</accession>
<keyword evidence="2" id="KW-1185">Reference proteome</keyword>
<gene>
    <name evidence="1" type="ORF">CR513_05933</name>
</gene>
<reference evidence="1" key="1">
    <citation type="submission" date="2018-05" db="EMBL/GenBank/DDBJ databases">
        <title>Draft genome of Mucuna pruriens seed.</title>
        <authorList>
            <person name="Nnadi N.E."/>
            <person name="Vos R."/>
            <person name="Hasami M.H."/>
            <person name="Devisetty U.K."/>
            <person name="Aguiy J.C."/>
        </authorList>
    </citation>
    <scope>NUCLEOTIDE SEQUENCE [LARGE SCALE GENOMIC DNA]</scope>
    <source>
        <strain evidence="1">JCA_2017</strain>
    </source>
</reference>
<evidence type="ECO:0000313" key="1">
    <source>
        <dbReference type="EMBL" id="RDY09668.1"/>
    </source>
</evidence>
<dbReference type="AlphaFoldDB" id="A0A371I3Q5"/>
<feature type="non-terminal residue" evidence="1">
    <location>
        <position position="1"/>
    </location>
</feature>
<dbReference type="EMBL" id="QJKJ01000994">
    <property type="protein sequence ID" value="RDY09668.1"/>
    <property type="molecule type" value="Genomic_DNA"/>
</dbReference>
<dbReference type="Proteomes" id="UP000257109">
    <property type="component" value="Unassembled WGS sequence"/>
</dbReference>